<protein>
    <recommendedName>
        <fullName evidence="3">DUF4304 domain-containing protein</fullName>
    </recommendedName>
</protein>
<dbReference type="EMBL" id="BRXR01000001">
    <property type="protein sequence ID" value="GLC31180.1"/>
    <property type="molecule type" value="Genomic_DNA"/>
</dbReference>
<dbReference type="InterPro" id="IPR025412">
    <property type="entry name" value="DUF4304"/>
</dbReference>
<sequence length="207" mass="24904">MGKLFLQELLDEIIKETITPELKKSGFKKLARNYYKGFEHFGLCFNIQSSHYNYEEEIKFTFNTGIFVPDLYVIYYNCELPKFPKEYECFNRRRIGELMNSSDYWYTISANTNFEALKNQIKAHFDEFIHPYFLKFNKDKDIIDLYYSKTYSKAPYDYAFLSGFIILYGNHKHGEQLLREHYGNITNDAYRETIRRYSNKLGIFIEI</sequence>
<accession>A0ABQ5N822</accession>
<dbReference type="Pfam" id="PF14137">
    <property type="entry name" value="DUF4304"/>
    <property type="match status" value="1"/>
</dbReference>
<evidence type="ECO:0008006" key="3">
    <source>
        <dbReference type="Google" id="ProtNLM"/>
    </source>
</evidence>
<reference evidence="1 2" key="1">
    <citation type="journal article" date="2024" name="Int. J. Syst. Evol. Microbiol.">
        <title>Clostridium omnivorum sp. nov., isolated from anoxic soil under the treatment of reductive soil disinfestation.</title>
        <authorList>
            <person name="Ueki A."/>
            <person name="Tonouchi A."/>
            <person name="Kaku N."/>
            <person name="Honma S."/>
            <person name="Ueki K."/>
        </authorList>
    </citation>
    <scope>NUCLEOTIDE SEQUENCE [LARGE SCALE GENOMIC DNA]</scope>
    <source>
        <strain evidence="1 2">E14</strain>
    </source>
</reference>
<evidence type="ECO:0000313" key="1">
    <source>
        <dbReference type="EMBL" id="GLC31180.1"/>
    </source>
</evidence>
<dbReference type="RefSeq" id="WP_264850458.1">
    <property type="nucleotide sequence ID" value="NZ_BRXR01000001.1"/>
</dbReference>
<proteinExistence type="predicted"/>
<gene>
    <name evidence="1" type="ORF">bsdE14_25900</name>
</gene>
<name>A0ABQ5N822_9CLOT</name>
<evidence type="ECO:0000313" key="2">
    <source>
        <dbReference type="Proteomes" id="UP001208567"/>
    </source>
</evidence>
<dbReference type="Proteomes" id="UP001208567">
    <property type="component" value="Unassembled WGS sequence"/>
</dbReference>
<keyword evidence="2" id="KW-1185">Reference proteome</keyword>
<comment type="caution">
    <text evidence="1">The sequence shown here is derived from an EMBL/GenBank/DDBJ whole genome shotgun (WGS) entry which is preliminary data.</text>
</comment>
<organism evidence="1 2">
    <name type="scientific">Clostridium omnivorum</name>
    <dbReference type="NCBI Taxonomy" id="1604902"/>
    <lineage>
        <taxon>Bacteria</taxon>
        <taxon>Bacillati</taxon>
        <taxon>Bacillota</taxon>
        <taxon>Clostridia</taxon>
        <taxon>Eubacteriales</taxon>
        <taxon>Clostridiaceae</taxon>
        <taxon>Clostridium</taxon>
    </lineage>
</organism>